<dbReference type="RefSeq" id="WP_113957120.1">
    <property type="nucleotide sequence ID" value="NZ_QNRR01000001.1"/>
</dbReference>
<evidence type="ECO:0000313" key="2">
    <source>
        <dbReference type="Proteomes" id="UP000253426"/>
    </source>
</evidence>
<gene>
    <name evidence="1" type="ORF">DES53_1011055</name>
</gene>
<sequence>MIRAFGAILLYSLLPLLVCQCRCINACISFFKDNASKGHNLQSGGMGAGRTLTVEEFIAANAHRNLPPELLRTRFRVADADKDGLLTPAEVDSHRARAAERKRNANPG</sequence>
<evidence type="ECO:0000313" key="1">
    <source>
        <dbReference type="EMBL" id="RBP48254.1"/>
    </source>
</evidence>
<dbReference type="SUPFAM" id="SSF47473">
    <property type="entry name" value="EF-hand"/>
    <property type="match status" value="1"/>
</dbReference>
<dbReference type="InterPro" id="IPR011992">
    <property type="entry name" value="EF-hand-dom_pair"/>
</dbReference>
<dbReference type="PROSITE" id="PS00018">
    <property type="entry name" value="EF_HAND_1"/>
    <property type="match status" value="1"/>
</dbReference>
<organism evidence="1 2">
    <name type="scientific">Roseimicrobium gellanilyticum</name>
    <dbReference type="NCBI Taxonomy" id="748857"/>
    <lineage>
        <taxon>Bacteria</taxon>
        <taxon>Pseudomonadati</taxon>
        <taxon>Verrucomicrobiota</taxon>
        <taxon>Verrucomicrobiia</taxon>
        <taxon>Verrucomicrobiales</taxon>
        <taxon>Verrucomicrobiaceae</taxon>
        <taxon>Roseimicrobium</taxon>
    </lineage>
</organism>
<dbReference type="OrthoDB" id="8453759at2"/>
<comment type="caution">
    <text evidence="1">The sequence shown here is derived from an EMBL/GenBank/DDBJ whole genome shotgun (WGS) entry which is preliminary data.</text>
</comment>
<dbReference type="Proteomes" id="UP000253426">
    <property type="component" value="Unassembled WGS sequence"/>
</dbReference>
<protein>
    <recommendedName>
        <fullName evidence="3">EF-hand domain-containing protein</fullName>
    </recommendedName>
</protein>
<reference evidence="1 2" key="1">
    <citation type="submission" date="2018-06" db="EMBL/GenBank/DDBJ databases">
        <title>Genomic Encyclopedia of Type Strains, Phase IV (KMG-IV): sequencing the most valuable type-strain genomes for metagenomic binning, comparative biology and taxonomic classification.</title>
        <authorList>
            <person name="Goeker M."/>
        </authorList>
    </citation>
    <scope>NUCLEOTIDE SEQUENCE [LARGE SCALE GENOMIC DNA]</scope>
    <source>
        <strain evidence="1 2">DSM 25532</strain>
    </source>
</reference>
<dbReference type="AlphaFoldDB" id="A0A366HXH3"/>
<proteinExistence type="predicted"/>
<evidence type="ECO:0008006" key="3">
    <source>
        <dbReference type="Google" id="ProtNLM"/>
    </source>
</evidence>
<name>A0A366HXH3_9BACT</name>
<accession>A0A366HXH3</accession>
<keyword evidence="2" id="KW-1185">Reference proteome</keyword>
<dbReference type="EMBL" id="QNRR01000001">
    <property type="protein sequence ID" value="RBP48254.1"/>
    <property type="molecule type" value="Genomic_DNA"/>
</dbReference>
<dbReference type="InterPro" id="IPR018247">
    <property type="entry name" value="EF_Hand_1_Ca_BS"/>
</dbReference>